<keyword evidence="2" id="KW-1185">Reference proteome</keyword>
<sequence length="34" mass="4039">MHPDTREERRTYTGCPRQSVSAKYLRASGWQRTL</sequence>
<protein>
    <submittedName>
        <fullName evidence="1">DUF4224 domain-containing protein</fullName>
    </submittedName>
</protein>
<dbReference type="EMBL" id="JACBNQ010000002">
    <property type="protein sequence ID" value="NYB73132.1"/>
    <property type="molecule type" value="Genomic_DNA"/>
</dbReference>
<dbReference type="Proteomes" id="UP000611629">
    <property type="component" value="Unassembled WGS sequence"/>
</dbReference>
<proteinExistence type="predicted"/>
<reference evidence="1" key="1">
    <citation type="submission" date="2020-07" db="EMBL/GenBank/DDBJ databases">
        <title>Genomic analysis of a strain of Sedimentibacter Hydroxybenzoicus DSM7310.</title>
        <authorList>
            <person name="Ma S."/>
        </authorList>
    </citation>
    <scope>NUCLEOTIDE SEQUENCE</scope>
    <source>
        <strain evidence="1">DSM 7310</strain>
    </source>
</reference>
<evidence type="ECO:0000313" key="1">
    <source>
        <dbReference type="EMBL" id="NYB73132.1"/>
    </source>
</evidence>
<accession>A0A974GV91</accession>
<dbReference type="AlphaFoldDB" id="A0A974GV91"/>
<organism evidence="1 2">
    <name type="scientific">Sedimentibacter hydroxybenzoicus DSM 7310</name>
    <dbReference type="NCBI Taxonomy" id="1123245"/>
    <lineage>
        <taxon>Bacteria</taxon>
        <taxon>Bacillati</taxon>
        <taxon>Bacillota</taxon>
        <taxon>Tissierellia</taxon>
        <taxon>Sedimentibacter</taxon>
    </lineage>
</organism>
<evidence type="ECO:0000313" key="2">
    <source>
        <dbReference type="Proteomes" id="UP000611629"/>
    </source>
</evidence>
<comment type="caution">
    <text evidence="1">The sequence shown here is derived from an EMBL/GenBank/DDBJ whole genome shotgun (WGS) entry which is preliminary data.</text>
</comment>
<gene>
    <name evidence="1" type="ORF">HZF24_03145</name>
</gene>
<name>A0A974GV91_SEDHY</name>